<evidence type="ECO:0000256" key="10">
    <source>
        <dbReference type="ARBA" id="ARBA00022989"/>
    </source>
</evidence>
<evidence type="ECO:0000256" key="8">
    <source>
        <dbReference type="ARBA" id="ARBA00022824"/>
    </source>
</evidence>
<name>A0A1D1W1M4_RAMVA</name>
<feature type="compositionally biased region" description="Low complexity" evidence="14">
    <location>
        <begin position="295"/>
        <end position="322"/>
    </location>
</feature>
<evidence type="ECO:0000313" key="18">
    <source>
        <dbReference type="Proteomes" id="UP000186922"/>
    </source>
</evidence>
<evidence type="ECO:0000256" key="6">
    <source>
        <dbReference type="ARBA" id="ARBA00022692"/>
    </source>
</evidence>
<evidence type="ECO:0000256" key="11">
    <source>
        <dbReference type="ARBA" id="ARBA00023065"/>
    </source>
</evidence>
<evidence type="ECO:0000256" key="14">
    <source>
        <dbReference type="SAM" id="MobiDB-lite"/>
    </source>
</evidence>
<evidence type="ECO:0000256" key="13">
    <source>
        <dbReference type="ARBA" id="ARBA00031116"/>
    </source>
</evidence>
<dbReference type="GO" id="GO:0005789">
    <property type="term" value="C:endoplasmic reticulum membrane"/>
    <property type="evidence" value="ECO:0007669"/>
    <property type="project" value="UniProtKB-SubCell"/>
</dbReference>
<feature type="transmembrane region" description="Helical" evidence="15">
    <location>
        <begin position="158"/>
        <end position="178"/>
    </location>
</feature>
<dbReference type="Pfam" id="PF06682">
    <property type="entry name" value="SARAF"/>
    <property type="match status" value="1"/>
</dbReference>
<dbReference type="Proteomes" id="UP000186922">
    <property type="component" value="Unassembled WGS sequence"/>
</dbReference>
<evidence type="ECO:0000313" key="17">
    <source>
        <dbReference type="EMBL" id="GAV07460.1"/>
    </source>
</evidence>
<sequence length="330" mass="35395">MTPERSIVILLVALTAVLAFGQSFGRNSADRVRLSDVQTLTLHKDQMTTGRRSRPVQQLSCVGGTGCKVFNPAVVQCYNRGSDGVDVQWECKADMDKSLRFGQIEIICEGYDSPDDPFILKGSCGLEYSLEYTDEGNRHDYGNYHDQHTYKKTPSDKVPAFVGWIIVAGIAWFVWTIYKNCVRQNQYCRTNSDRPEGPDTRGFGTGTSGGSARHDPPPPYSSFDSSFYPGDTCGGTRTQLPPRAAGDAAQGPGFWSGLAAGGGLGYLFGRRNTGYTGGSMFGGGGYSRGPPYNQGYSSGSSWGNASSSSLFGGSSGGTRSASGFGGTRRR</sequence>
<proteinExistence type="inferred from homology"/>
<feature type="region of interest" description="Disordered" evidence="14">
    <location>
        <begin position="189"/>
        <end position="226"/>
    </location>
</feature>
<keyword evidence="12 15" id="KW-0472">Membrane</keyword>
<evidence type="ECO:0000256" key="12">
    <source>
        <dbReference type="ARBA" id="ARBA00023136"/>
    </source>
</evidence>
<keyword evidence="10 15" id="KW-1133">Transmembrane helix</keyword>
<evidence type="ECO:0000256" key="3">
    <source>
        <dbReference type="ARBA" id="ARBA00016584"/>
    </source>
</evidence>
<protein>
    <recommendedName>
        <fullName evidence="3">Store-operated calcium entry-associated regulatory factor</fullName>
    </recommendedName>
    <alternativeName>
        <fullName evidence="13">Transmembrane protein 66</fullName>
    </alternativeName>
</protein>
<dbReference type="PANTHER" id="PTHR15929:SF0">
    <property type="entry name" value="STORE-OPERATED CALCIUM ENTRY-ASSOCIATED REGULATORY FACTOR"/>
    <property type="match status" value="1"/>
</dbReference>
<accession>A0A1D1W1M4</accession>
<keyword evidence="6 15" id="KW-0812">Transmembrane</keyword>
<comment type="subcellular location">
    <subcellularLocation>
        <location evidence="1">Endoplasmic reticulum membrane</location>
        <topology evidence="1">Single-pass type I membrane protein</topology>
    </subcellularLocation>
</comment>
<dbReference type="EMBL" id="BDGG01000015">
    <property type="protein sequence ID" value="GAV07460.1"/>
    <property type="molecule type" value="Genomic_DNA"/>
</dbReference>
<keyword evidence="11" id="KW-0406">Ion transport</keyword>
<evidence type="ECO:0000256" key="9">
    <source>
        <dbReference type="ARBA" id="ARBA00022837"/>
    </source>
</evidence>
<keyword evidence="5" id="KW-0109">Calcium transport</keyword>
<dbReference type="InterPro" id="IPR009567">
    <property type="entry name" value="SARAF"/>
</dbReference>
<dbReference type="AlphaFoldDB" id="A0A1D1W1M4"/>
<evidence type="ECO:0000256" key="4">
    <source>
        <dbReference type="ARBA" id="ARBA00022448"/>
    </source>
</evidence>
<dbReference type="PANTHER" id="PTHR15929">
    <property type="entry name" value="STORE-OPERATED CALCIUM ENTRY-ASSOCIATED REGULATORY FACTOR"/>
    <property type="match status" value="1"/>
</dbReference>
<dbReference type="GO" id="GO:0006816">
    <property type="term" value="P:calcium ion transport"/>
    <property type="evidence" value="ECO:0007669"/>
    <property type="project" value="UniProtKB-KW"/>
</dbReference>
<reference evidence="17 18" key="1">
    <citation type="journal article" date="2016" name="Nat. Commun.">
        <title>Extremotolerant tardigrade genome and improved radiotolerance of human cultured cells by tardigrade-unique protein.</title>
        <authorList>
            <person name="Hashimoto T."/>
            <person name="Horikawa D.D."/>
            <person name="Saito Y."/>
            <person name="Kuwahara H."/>
            <person name="Kozuka-Hata H."/>
            <person name="Shin-I T."/>
            <person name="Minakuchi Y."/>
            <person name="Ohishi K."/>
            <person name="Motoyama A."/>
            <person name="Aizu T."/>
            <person name="Enomoto A."/>
            <person name="Kondo K."/>
            <person name="Tanaka S."/>
            <person name="Hara Y."/>
            <person name="Koshikawa S."/>
            <person name="Sagara H."/>
            <person name="Miura T."/>
            <person name="Yokobori S."/>
            <person name="Miyagawa K."/>
            <person name="Suzuki Y."/>
            <person name="Kubo T."/>
            <person name="Oyama M."/>
            <person name="Kohara Y."/>
            <person name="Fujiyama A."/>
            <person name="Arakawa K."/>
            <person name="Katayama T."/>
            <person name="Toyoda A."/>
            <person name="Kunieda T."/>
        </authorList>
    </citation>
    <scope>NUCLEOTIDE SEQUENCE [LARGE SCALE GENOMIC DNA]</scope>
    <source>
        <strain evidence="17 18">YOKOZUNA-1</strain>
    </source>
</reference>
<comment type="similarity">
    <text evidence="2">Belongs to the SARAF family.</text>
</comment>
<keyword evidence="4" id="KW-0813">Transport</keyword>
<keyword evidence="8" id="KW-0256">Endoplasmic reticulum</keyword>
<keyword evidence="7 16" id="KW-0732">Signal</keyword>
<keyword evidence="18" id="KW-1185">Reference proteome</keyword>
<evidence type="ECO:0000256" key="7">
    <source>
        <dbReference type="ARBA" id="ARBA00022729"/>
    </source>
</evidence>
<evidence type="ECO:0000256" key="16">
    <source>
        <dbReference type="SAM" id="SignalP"/>
    </source>
</evidence>
<gene>
    <name evidence="17" type="primary">RvY_17290-1</name>
    <name evidence="17" type="synonym">RvY_17290.1</name>
    <name evidence="17" type="ORF">RvY_17290</name>
</gene>
<evidence type="ECO:0000256" key="2">
    <source>
        <dbReference type="ARBA" id="ARBA00006833"/>
    </source>
</evidence>
<keyword evidence="9" id="KW-0106">Calcium</keyword>
<feature type="signal peptide" evidence="16">
    <location>
        <begin position="1"/>
        <end position="19"/>
    </location>
</feature>
<evidence type="ECO:0000256" key="15">
    <source>
        <dbReference type="SAM" id="Phobius"/>
    </source>
</evidence>
<feature type="chain" id="PRO_5008899094" description="Store-operated calcium entry-associated regulatory factor" evidence="16">
    <location>
        <begin position="20"/>
        <end position="330"/>
    </location>
</feature>
<feature type="region of interest" description="Disordered" evidence="14">
    <location>
        <begin position="288"/>
        <end position="330"/>
    </location>
</feature>
<dbReference type="GO" id="GO:2001256">
    <property type="term" value="P:regulation of store-operated calcium entry"/>
    <property type="evidence" value="ECO:0007669"/>
    <property type="project" value="InterPro"/>
</dbReference>
<organism evidence="17 18">
    <name type="scientific">Ramazzottius varieornatus</name>
    <name type="common">Water bear</name>
    <name type="synonym">Tardigrade</name>
    <dbReference type="NCBI Taxonomy" id="947166"/>
    <lineage>
        <taxon>Eukaryota</taxon>
        <taxon>Metazoa</taxon>
        <taxon>Ecdysozoa</taxon>
        <taxon>Tardigrada</taxon>
        <taxon>Eutardigrada</taxon>
        <taxon>Parachela</taxon>
        <taxon>Hypsibioidea</taxon>
        <taxon>Ramazzottiidae</taxon>
        <taxon>Ramazzottius</taxon>
    </lineage>
</organism>
<evidence type="ECO:0000256" key="1">
    <source>
        <dbReference type="ARBA" id="ARBA00004115"/>
    </source>
</evidence>
<dbReference type="STRING" id="947166.A0A1D1W1M4"/>
<comment type="caution">
    <text evidence="17">The sequence shown here is derived from an EMBL/GenBank/DDBJ whole genome shotgun (WGS) entry which is preliminary data.</text>
</comment>
<dbReference type="OrthoDB" id="20303at2759"/>
<evidence type="ECO:0000256" key="5">
    <source>
        <dbReference type="ARBA" id="ARBA00022568"/>
    </source>
</evidence>